<reference evidence="1" key="1">
    <citation type="submission" date="2021-05" db="EMBL/GenBank/DDBJ databases">
        <title>Energy efficiency and biological interactions define the core microbiome of deep oligotrophic groundwater.</title>
        <authorList>
            <person name="Mehrshad M."/>
            <person name="Lopez-Fernandez M."/>
            <person name="Bell E."/>
            <person name="Bernier-Latmani R."/>
            <person name="Bertilsson S."/>
            <person name="Dopson M."/>
        </authorList>
    </citation>
    <scope>NUCLEOTIDE SEQUENCE</scope>
    <source>
        <strain evidence="1">Modern_marine.mb.64</strain>
    </source>
</reference>
<proteinExistence type="predicted"/>
<accession>A0A948W6Y3</accession>
<organism evidence="1 2">
    <name type="scientific">Eiseniibacteriota bacterium</name>
    <dbReference type="NCBI Taxonomy" id="2212470"/>
    <lineage>
        <taxon>Bacteria</taxon>
        <taxon>Candidatus Eiseniibacteriota</taxon>
    </lineage>
</organism>
<comment type="caution">
    <text evidence="1">The sequence shown here is derived from an EMBL/GenBank/DDBJ whole genome shotgun (WGS) entry which is preliminary data.</text>
</comment>
<gene>
    <name evidence="1" type="ORF">KJ970_13955</name>
</gene>
<dbReference type="EMBL" id="JAHJDP010000084">
    <property type="protein sequence ID" value="MBU2692019.1"/>
    <property type="molecule type" value="Genomic_DNA"/>
</dbReference>
<evidence type="ECO:0000313" key="1">
    <source>
        <dbReference type="EMBL" id="MBU2692019.1"/>
    </source>
</evidence>
<dbReference type="Proteomes" id="UP000777784">
    <property type="component" value="Unassembled WGS sequence"/>
</dbReference>
<evidence type="ECO:0000313" key="2">
    <source>
        <dbReference type="Proteomes" id="UP000777784"/>
    </source>
</evidence>
<dbReference type="AlphaFoldDB" id="A0A948W6Y3"/>
<protein>
    <submittedName>
        <fullName evidence="1">Transposase</fullName>
    </submittedName>
</protein>
<name>A0A948W6Y3_UNCEI</name>
<sequence length="74" mass="8205">MDNNAAVRALRGIVLGRKNHYGSRSQRGTEVEALFYSWLESAKLCGVDPKAYLRKAIYEAIKNPGNVILPSDLV</sequence>